<evidence type="ECO:0000313" key="2">
    <source>
        <dbReference type="EMBL" id="CAG8786215.1"/>
    </source>
</evidence>
<dbReference type="EMBL" id="CAJVQA010025490">
    <property type="protein sequence ID" value="CAG8786215.1"/>
    <property type="molecule type" value="Genomic_DNA"/>
</dbReference>
<dbReference type="Proteomes" id="UP000789759">
    <property type="component" value="Unassembled WGS sequence"/>
</dbReference>
<name>A0A9N9JKY4_9GLOM</name>
<reference evidence="2" key="1">
    <citation type="submission" date="2021-06" db="EMBL/GenBank/DDBJ databases">
        <authorList>
            <person name="Kallberg Y."/>
            <person name="Tangrot J."/>
            <person name="Rosling A."/>
        </authorList>
    </citation>
    <scope>NUCLEOTIDE SEQUENCE</scope>
    <source>
        <strain evidence="2">FL966</strain>
    </source>
</reference>
<gene>
    <name evidence="2" type="ORF">CPELLU_LOCUS16696</name>
</gene>
<dbReference type="AlphaFoldDB" id="A0A9N9JKY4"/>
<accession>A0A9N9JKY4</accession>
<keyword evidence="3" id="KW-1185">Reference proteome</keyword>
<organism evidence="2 3">
    <name type="scientific">Cetraspora pellucida</name>
    <dbReference type="NCBI Taxonomy" id="1433469"/>
    <lineage>
        <taxon>Eukaryota</taxon>
        <taxon>Fungi</taxon>
        <taxon>Fungi incertae sedis</taxon>
        <taxon>Mucoromycota</taxon>
        <taxon>Glomeromycotina</taxon>
        <taxon>Glomeromycetes</taxon>
        <taxon>Diversisporales</taxon>
        <taxon>Gigasporaceae</taxon>
        <taxon>Cetraspora</taxon>
    </lineage>
</organism>
<evidence type="ECO:0000313" key="3">
    <source>
        <dbReference type="Proteomes" id="UP000789759"/>
    </source>
</evidence>
<feature type="region of interest" description="Disordered" evidence="1">
    <location>
        <begin position="99"/>
        <end position="128"/>
    </location>
</feature>
<feature type="compositionally biased region" description="Basic and acidic residues" evidence="1">
    <location>
        <begin position="105"/>
        <end position="128"/>
    </location>
</feature>
<sequence length="370" mass="43103">SQLPASNPSSSVVYVCEKKESKRGQTIYLSIENLANWLVNPKIKNNPTIINKKVPKTNIEWFNLMKKSFSKWQKKTKVFQPIEEDSEAEFGLTTQVYRKRQRKDQRKETPTSETIDQRNESEKDPKDLANDMFKVDGAEYAFSTWFVKIEFKKYEAKMTKENDSADGKYIKGGPNVILTKKIKPGFWVGIDEKFLVKEVSEQSEVEKLNSNASLKVVDLAKQVFGANHARSQLANKINEWYPISEKINNDIKQACIKHRHGGCWNTPNYHINDIICIDMKECYLAIAVNRKLFQDNITEFAQKQLNQQEEQEPKNRHWELIKDISDSTALSIHDPITKYQKSYLNREEGSAKDFQEKYNVKAQTWHSFFK</sequence>
<dbReference type="OrthoDB" id="2405788at2759"/>
<proteinExistence type="predicted"/>
<feature type="non-terminal residue" evidence="2">
    <location>
        <position position="370"/>
    </location>
</feature>
<evidence type="ECO:0000256" key="1">
    <source>
        <dbReference type="SAM" id="MobiDB-lite"/>
    </source>
</evidence>
<protein>
    <submittedName>
        <fullName evidence="2">1496_t:CDS:1</fullName>
    </submittedName>
</protein>
<comment type="caution">
    <text evidence="2">The sequence shown here is derived from an EMBL/GenBank/DDBJ whole genome shotgun (WGS) entry which is preliminary data.</text>
</comment>